<dbReference type="InterPro" id="IPR018795">
    <property type="entry name" value="K2013-like"/>
</dbReference>
<keyword evidence="3" id="KW-0732">Signal</keyword>
<evidence type="ECO:0000256" key="7">
    <source>
        <dbReference type="SAM" id="Phobius"/>
    </source>
</evidence>
<keyword evidence="6" id="KW-0325">Glycoprotein</keyword>
<protein>
    <submittedName>
        <fullName evidence="8">Uncharacterized protein</fullName>
    </submittedName>
</protein>
<organism evidence="8 9">
    <name type="scientific">Tegillarca granosa</name>
    <name type="common">Malaysian cockle</name>
    <name type="synonym">Anadara granosa</name>
    <dbReference type="NCBI Taxonomy" id="220873"/>
    <lineage>
        <taxon>Eukaryota</taxon>
        <taxon>Metazoa</taxon>
        <taxon>Spiralia</taxon>
        <taxon>Lophotrochozoa</taxon>
        <taxon>Mollusca</taxon>
        <taxon>Bivalvia</taxon>
        <taxon>Autobranchia</taxon>
        <taxon>Pteriomorphia</taxon>
        <taxon>Arcoida</taxon>
        <taxon>Arcoidea</taxon>
        <taxon>Arcidae</taxon>
        <taxon>Tegillarca</taxon>
    </lineage>
</organism>
<dbReference type="EMBL" id="JARBDR010000921">
    <property type="protein sequence ID" value="KAJ8298784.1"/>
    <property type="molecule type" value="Genomic_DNA"/>
</dbReference>
<evidence type="ECO:0000256" key="5">
    <source>
        <dbReference type="ARBA" id="ARBA00023136"/>
    </source>
</evidence>
<name>A0ABQ9E3P4_TEGGR</name>
<evidence type="ECO:0000256" key="3">
    <source>
        <dbReference type="ARBA" id="ARBA00022729"/>
    </source>
</evidence>
<comment type="subcellular location">
    <subcellularLocation>
        <location evidence="1">Membrane</location>
        <topology evidence="1">Single-pass type I membrane protein</topology>
    </subcellularLocation>
</comment>
<proteinExistence type="predicted"/>
<evidence type="ECO:0000313" key="8">
    <source>
        <dbReference type="EMBL" id="KAJ8298784.1"/>
    </source>
</evidence>
<sequence length="579" mass="65641">MKNGLVSLTRIFCCKIPVLFRARQMWWSSSAQNALNRLNSLSRSRKIILGILVVLALIYYLGIFNLRSSKIKQSFPDGCIQDRIRMFHKQISSYDVVANHKIAGEETKYYPPYVGNGKVAVSLDGKSGLYIRLNRALSLPVRFYPLVGVSLQNDLTYQKKGIKLTSHPFLVCFNGVIKDANSQPLYTICFKLFINLPYQLGHVWGKHCVTIGSQVYAHRSRPSILIQDIKITNPLNYVTGYFYLFQRKAKNYIGETVYYSVTSGIVKTQTPEYVEMIAALKIDSQELRAEHIKVWKQIWKSGFGISQSKAAHALNGDKINTTFYYVLSNIPAPLHDVSTSAKAKQDITKALDYPDRCYSGHTTLVVTTWMITLEKQGCSVMVGAGAEGVLQAMMLSIGSLRFGNNHLEFAMEPKDLHRDIFFHRINYGNMTHLNISVIVGQDNKANIFVALDRNDKPYYACDAGCIDPPSPLTKELKQFPVKLTKPLTSILYITADKIHMEELKHAIHVKEIVEAPAHEHHVIALHKHGHHFGGLPTIFWVSIAFLVVIFHLFLCKLIYNEYCAGQDRFTRGRYIESDL</sequence>
<evidence type="ECO:0000313" key="9">
    <source>
        <dbReference type="Proteomes" id="UP001217089"/>
    </source>
</evidence>
<dbReference type="PANTHER" id="PTHR31386">
    <property type="entry name" value="UNCHARACTERIZED PROTEIN KIAA2013"/>
    <property type="match status" value="1"/>
</dbReference>
<evidence type="ECO:0000256" key="1">
    <source>
        <dbReference type="ARBA" id="ARBA00004479"/>
    </source>
</evidence>
<dbReference type="PANTHER" id="PTHR31386:SF2">
    <property type="entry name" value="SIMILAR TO RIKEN CDNA 2510039O18"/>
    <property type="match status" value="1"/>
</dbReference>
<evidence type="ECO:0000256" key="6">
    <source>
        <dbReference type="ARBA" id="ARBA00023180"/>
    </source>
</evidence>
<keyword evidence="9" id="KW-1185">Reference proteome</keyword>
<gene>
    <name evidence="8" type="ORF">KUTeg_022844</name>
</gene>
<dbReference type="Proteomes" id="UP001217089">
    <property type="component" value="Unassembled WGS sequence"/>
</dbReference>
<keyword evidence="2 7" id="KW-0812">Transmembrane</keyword>
<feature type="transmembrane region" description="Helical" evidence="7">
    <location>
        <begin position="47"/>
        <end position="66"/>
    </location>
</feature>
<comment type="caution">
    <text evidence="8">The sequence shown here is derived from an EMBL/GenBank/DDBJ whole genome shotgun (WGS) entry which is preliminary data.</text>
</comment>
<evidence type="ECO:0000256" key="2">
    <source>
        <dbReference type="ARBA" id="ARBA00022692"/>
    </source>
</evidence>
<reference evidence="8 9" key="1">
    <citation type="submission" date="2022-12" db="EMBL/GenBank/DDBJ databases">
        <title>Chromosome-level genome of Tegillarca granosa.</title>
        <authorList>
            <person name="Kim J."/>
        </authorList>
    </citation>
    <scope>NUCLEOTIDE SEQUENCE [LARGE SCALE GENOMIC DNA]</scope>
    <source>
        <strain evidence="8">Teg-2019</strain>
        <tissue evidence="8">Adductor muscle</tissue>
    </source>
</reference>
<evidence type="ECO:0000256" key="4">
    <source>
        <dbReference type="ARBA" id="ARBA00022989"/>
    </source>
</evidence>
<feature type="transmembrane region" description="Helical" evidence="7">
    <location>
        <begin position="538"/>
        <end position="559"/>
    </location>
</feature>
<accession>A0ABQ9E3P4</accession>
<dbReference type="Pfam" id="PF10222">
    <property type="entry name" value="DUF2152"/>
    <property type="match status" value="2"/>
</dbReference>
<keyword evidence="4 7" id="KW-1133">Transmembrane helix</keyword>
<keyword evidence="5 7" id="KW-0472">Membrane</keyword>